<dbReference type="OrthoDB" id="5168853at2"/>
<proteinExistence type="predicted"/>
<evidence type="ECO:0000313" key="2">
    <source>
        <dbReference type="Proteomes" id="UP000219565"/>
    </source>
</evidence>
<name>A0A285KX35_9NOCA</name>
<gene>
    <name evidence="1" type="ORF">SAMN04244553_0565</name>
</gene>
<accession>A0A285KX35</accession>
<keyword evidence="2" id="KW-1185">Reference proteome</keyword>
<dbReference type="Gene3D" id="3.50.50.60">
    <property type="entry name" value="FAD/NAD(P)-binding domain"/>
    <property type="match status" value="2"/>
</dbReference>
<evidence type="ECO:0000313" key="1">
    <source>
        <dbReference type="EMBL" id="SNY75761.1"/>
    </source>
</evidence>
<dbReference type="InterPro" id="IPR036188">
    <property type="entry name" value="FAD/NAD-bd_sf"/>
</dbReference>
<protein>
    <submittedName>
        <fullName evidence="1">Predicted flavoprotein CzcO associated with the cation diffusion facilitator CzcD</fullName>
    </submittedName>
</protein>
<dbReference type="PRINTS" id="PR00469">
    <property type="entry name" value="PNDRDTASEII"/>
</dbReference>
<dbReference type="Pfam" id="PF13738">
    <property type="entry name" value="Pyr_redox_3"/>
    <property type="match status" value="1"/>
</dbReference>
<dbReference type="PANTHER" id="PTHR42877">
    <property type="entry name" value="L-ORNITHINE N(5)-MONOOXYGENASE-RELATED"/>
    <property type="match status" value="1"/>
</dbReference>
<reference evidence="1 2" key="1">
    <citation type="submission" date="2017-09" db="EMBL/GenBank/DDBJ databases">
        <authorList>
            <person name="Ehlers B."/>
            <person name="Leendertz F.H."/>
        </authorList>
    </citation>
    <scope>NUCLEOTIDE SEQUENCE [LARGE SCALE GENOMIC DNA]</scope>
    <source>
        <strain evidence="1 2">DSM 45537</strain>
    </source>
</reference>
<dbReference type="EMBL" id="OBEG01000001">
    <property type="protein sequence ID" value="SNY75761.1"/>
    <property type="molecule type" value="Genomic_DNA"/>
</dbReference>
<organism evidence="1 2">
    <name type="scientific">Nocardia amikacinitolerans</name>
    <dbReference type="NCBI Taxonomy" id="756689"/>
    <lineage>
        <taxon>Bacteria</taxon>
        <taxon>Bacillati</taxon>
        <taxon>Actinomycetota</taxon>
        <taxon>Actinomycetes</taxon>
        <taxon>Mycobacteriales</taxon>
        <taxon>Nocardiaceae</taxon>
        <taxon>Nocardia</taxon>
    </lineage>
</organism>
<dbReference type="Proteomes" id="UP000219565">
    <property type="component" value="Unassembled WGS sequence"/>
</dbReference>
<dbReference type="SUPFAM" id="SSF51905">
    <property type="entry name" value="FAD/NAD(P)-binding domain"/>
    <property type="match status" value="2"/>
</dbReference>
<dbReference type="InterPro" id="IPR051209">
    <property type="entry name" value="FAD-bind_Monooxygenase_sf"/>
</dbReference>
<dbReference type="AlphaFoldDB" id="A0A285KX35"/>
<dbReference type="PANTHER" id="PTHR42877:SF4">
    <property type="entry name" value="FAD_NAD(P)-BINDING DOMAIN-CONTAINING PROTEIN-RELATED"/>
    <property type="match status" value="1"/>
</dbReference>
<sequence length="485" mass="53371">MTPLYEVAVIGAGISGLGTAIKLREAGITDFVVLEKADSVGGVWRDNTYPGCAVDIPSVAYSYSFAPHDGWSRKYAPQPEILSYLRETADRFRVSEHLRLGVEVFDAGWDGTQRCWVLDTSSGEIRARSLVAAAGPWHEPSLPCIEGLDSFPGPVFHTSRWDHDVDLTGQRVAIVGTGASAIQVVPSIAEQVAELHVLQRTPQWVVPKAEPRPSRVVRRLGLNRLGLVHGFRRRREELILELTNIAFHQPWGQAAFKWIGRQNIRAAIADPELRAALTPEWSVGCKRLLMSSEYYPALARPNVSVVSTGLTAVRGNTLVGEDGSETEVDVVIMATGFKILDMPIAGRVRGIDGRSLAEHWDGSPQAYLGSTVPGFPNLYILFGPNVSAVASGFLIVESQLQQVVQALTHLRRSGGVSLEVRAHVMHKFNDDVQAALQSTVYNSGGCRSYYFDKNGRNGFSWPWSARRLRRMTARFDPADYVVTRA</sequence>